<evidence type="ECO:0000256" key="9">
    <source>
        <dbReference type="SAM" id="MobiDB-lite"/>
    </source>
</evidence>
<feature type="transmembrane region" description="Helical" evidence="10">
    <location>
        <begin position="411"/>
        <end position="427"/>
    </location>
</feature>
<comment type="cofactor">
    <cofactor evidence="2">
        <name>Mg(2+)</name>
        <dbReference type="ChEBI" id="CHEBI:18420"/>
    </cofactor>
</comment>
<evidence type="ECO:0000256" key="1">
    <source>
        <dbReference type="ARBA" id="ARBA00001936"/>
    </source>
</evidence>
<keyword evidence="10" id="KW-1133">Transmembrane helix</keyword>
<dbReference type="InterPro" id="IPR051547">
    <property type="entry name" value="TDP2-like"/>
</dbReference>
<feature type="region of interest" description="Disordered" evidence="9">
    <location>
        <begin position="265"/>
        <end position="292"/>
    </location>
</feature>
<dbReference type="GO" id="GO:0016605">
    <property type="term" value="C:PML body"/>
    <property type="evidence" value="ECO:0007669"/>
    <property type="project" value="TreeGrafter"/>
</dbReference>
<dbReference type="PANTHER" id="PTHR15822">
    <property type="entry name" value="TRAF AND TNF RECEPTOR-ASSOCIATED PROTEIN"/>
    <property type="match status" value="1"/>
</dbReference>
<evidence type="ECO:0000256" key="10">
    <source>
        <dbReference type="SAM" id="Phobius"/>
    </source>
</evidence>
<dbReference type="Pfam" id="PF03372">
    <property type="entry name" value="Exo_endo_phos"/>
    <property type="match status" value="1"/>
</dbReference>
<name>A0A6J5ZIH0_9ZZZZ</name>
<dbReference type="EMBL" id="CAESAF010000120">
    <property type="protein sequence ID" value="CAB4341012.1"/>
    <property type="molecule type" value="Genomic_DNA"/>
</dbReference>
<evidence type="ECO:0000256" key="8">
    <source>
        <dbReference type="ARBA" id="ARBA00023204"/>
    </source>
</evidence>
<keyword evidence="10" id="KW-0472">Membrane</keyword>
<evidence type="ECO:0000256" key="6">
    <source>
        <dbReference type="ARBA" id="ARBA00022801"/>
    </source>
</evidence>
<dbReference type="GO" id="GO:0046872">
    <property type="term" value="F:metal ion binding"/>
    <property type="evidence" value="ECO:0007669"/>
    <property type="project" value="UniProtKB-KW"/>
</dbReference>
<dbReference type="GO" id="GO:0005737">
    <property type="term" value="C:cytoplasm"/>
    <property type="evidence" value="ECO:0007669"/>
    <property type="project" value="TreeGrafter"/>
</dbReference>
<accession>A0A6J5ZIH0</accession>
<gene>
    <name evidence="12" type="ORF">UFOPK3574_00920</name>
</gene>
<feature type="domain" description="Endonuclease/exonuclease/phosphatase" evidence="11">
    <location>
        <begin position="67"/>
        <end position="381"/>
    </location>
</feature>
<keyword evidence="6" id="KW-0378">Hydrolase</keyword>
<evidence type="ECO:0000256" key="4">
    <source>
        <dbReference type="ARBA" id="ARBA00022723"/>
    </source>
</evidence>
<dbReference type="GO" id="GO:0003697">
    <property type="term" value="F:single-stranded DNA binding"/>
    <property type="evidence" value="ECO:0007669"/>
    <property type="project" value="TreeGrafter"/>
</dbReference>
<dbReference type="InterPro" id="IPR036691">
    <property type="entry name" value="Endo/exonu/phosph_ase_sf"/>
</dbReference>
<dbReference type="GO" id="GO:0070260">
    <property type="term" value="F:5'-tyrosyl-DNA phosphodiesterase activity"/>
    <property type="evidence" value="ECO:0007669"/>
    <property type="project" value="TreeGrafter"/>
</dbReference>
<protein>
    <submittedName>
        <fullName evidence="12">Unannotated protein</fullName>
    </submittedName>
</protein>
<dbReference type="SUPFAM" id="SSF56219">
    <property type="entry name" value="DNase I-like"/>
    <property type="match status" value="1"/>
</dbReference>
<dbReference type="AlphaFoldDB" id="A0A6J5ZIH0"/>
<keyword evidence="7" id="KW-0460">Magnesium</keyword>
<reference evidence="12" key="1">
    <citation type="submission" date="2020-05" db="EMBL/GenBank/DDBJ databases">
        <authorList>
            <person name="Chiriac C."/>
            <person name="Salcher M."/>
            <person name="Ghai R."/>
            <person name="Kavagutti S V."/>
        </authorList>
    </citation>
    <scope>NUCLEOTIDE SEQUENCE</scope>
</reference>
<dbReference type="PANTHER" id="PTHR15822:SF4">
    <property type="entry name" value="TYROSYL-DNA PHOSPHODIESTERASE 2"/>
    <property type="match status" value="1"/>
</dbReference>
<keyword evidence="4" id="KW-0479">Metal-binding</keyword>
<dbReference type="GO" id="GO:0006302">
    <property type="term" value="P:double-strand break repair"/>
    <property type="evidence" value="ECO:0007669"/>
    <property type="project" value="TreeGrafter"/>
</dbReference>
<evidence type="ECO:0000259" key="11">
    <source>
        <dbReference type="Pfam" id="PF03372"/>
    </source>
</evidence>
<evidence type="ECO:0000256" key="5">
    <source>
        <dbReference type="ARBA" id="ARBA00022763"/>
    </source>
</evidence>
<dbReference type="InterPro" id="IPR005135">
    <property type="entry name" value="Endo/exonuclease/phosphatase"/>
</dbReference>
<sequence length="434" mass="47701">MKLRGVIAGLFASLIASILIIPSANSAEPTVTVMSRNIYLGADVGVALELIPNMPAAAQFMWDQVNKNDFSKRSIALAAEIKKYQPDVIGLQEATIWYCKKNAWSKKTEVFNFTDQLLEALGGEYVLASKDGTTAFNPGYSINPIPFLTIVKDPERFQRIFGQDQAACGFQIGDALAIKKSLSDQVIKVGNTEYEASYSIVPTIMTIYRGYTWADIKISGTPVRFITTHLESIWDENKVPNAAKQATQLITDVKETKMPLVIIGDFNSDPRDPRPANAANPGLQPTASKECPAGDSKCNAYRLMQDAGFNDAGPDASDPTTYTWGMDALLTGPDPDRLKAGQAMGNEYGFTDRLDYIFTKNGIDVTTSQIIGYKAPYATDHAGVFAEFTITETSSIESPDLPSHKPFPISFWQWVGIALLALLVWRIKRRLTRA</sequence>
<keyword evidence="10" id="KW-0812">Transmembrane</keyword>
<dbReference type="GO" id="GO:0004518">
    <property type="term" value="F:nuclease activity"/>
    <property type="evidence" value="ECO:0007669"/>
    <property type="project" value="UniProtKB-KW"/>
</dbReference>
<keyword evidence="3" id="KW-0540">Nuclease</keyword>
<comment type="cofactor">
    <cofactor evidence="1">
        <name>Mn(2+)</name>
        <dbReference type="ChEBI" id="CHEBI:29035"/>
    </cofactor>
</comment>
<evidence type="ECO:0000256" key="3">
    <source>
        <dbReference type="ARBA" id="ARBA00022722"/>
    </source>
</evidence>
<proteinExistence type="predicted"/>
<dbReference type="Gene3D" id="3.60.10.10">
    <property type="entry name" value="Endonuclease/exonuclease/phosphatase"/>
    <property type="match status" value="1"/>
</dbReference>
<keyword evidence="5" id="KW-0227">DNA damage</keyword>
<evidence type="ECO:0000256" key="2">
    <source>
        <dbReference type="ARBA" id="ARBA00001946"/>
    </source>
</evidence>
<organism evidence="12">
    <name type="scientific">freshwater metagenome</name>
    <dbReference type="NCBI Taxonomy" id="449393"/>
    <lineage>
        <taxon>unclassified sequences</taxon>
        <taxon>metagenomes</taxon>
        <taxon>ecological metagenomes</taxon>
    </lineage>
</organism>
<evidence type="ECO:0000313" key="12">
    <source>
        <dbReference type="EMBL" id="CAB4341012.1"/>
    </source>
</evidence>
<evidence type="ECO:0000256" key="7">
    <source>
        <dbReference type="ARBA" id="ARBA00022842"/>
    </source>
</evidence>
<keyword evidence="8" id="KW-0234">DNA repair</keyword>